<dbReference type="GO" id="GO:0004356">
    <property type="term" value="F:glutamine synthetase activity"/>
    <property type="evidence" value="ECO:0007669"/>
    <property type="project" value="InterPro"/>
</dbReference>
<organism evidence="5 6">
    <name type="scientific">Sclerotinia trifoliorum</name>
    <dbReference type="NCBI Taxonomy" id="28548"/>
    <lineage>
        <taxon>Eukaryota</taxon>
        <taxon>Fungi</taxon>
        <taxon>Dikarya</taxon>
        <taxon>Ascomycota</taxon>
        <taxon>Pezizomycotina</taxon>
        <taxon>Leotiomycetes</taxon>
        <taxon>Helotiales</taxon>
        <taxon>Sclerotiniaceae</taxon>
        <taxon>Sclerotinia</taxon>
    </lineage>
</organism>
<proteinExistence type="inferred from homology"/>
<keyword evidence="1" id="KW-0436">Ligase</keyword>
<dbReference type="Gene3D" id="3.30.590.10">
    <property type="entry name" value="Glutamine synthetase/guanido kinase, catalytic domain"/>
    <property type="match status" value="1"/>
</dbReference>
<protein>
    <submittedName>
        <fullName evidence="5">60505aa1-ecf5-488b-ad38-e1d49567931a</fullName>
    </submittedName>
</protein>
<dbReference type="SMART" id="SM01230">
    <property type="entry name" value="Gln-synt_C"/>
    <property type="match status" value="1"/>
</dbReference>
<evidence type="ECO:0000313" key="6">
    <source>
        <dbReference type="Proteomes" id="UP000624404"/>
    </source>
</evidence>
<comment type="caution">
    <text evidence="5">The sequence shown here is derived from an EMBL/GenBank/DDBJ whole genome shotgun (WGS) entry which is preliminary data.</text>
</comment>
<dbReference type="Pfam" id="PF04909">
    <property type="entry name" value="Amidohydro_2"/>
    <property type="match status" value="1"/>
</dbReference>
<evidence type="ECO:0000259" key="4">
    <source>
        <dbReference type="PROSITE" id="PS51987"/>
    </source>
</evidence>
<comment type="similarity">
    <text evidence="2 3">Belongs to the glutamine synthetase family.</text>
</comment>
<evidence type="ECO:0000256" key="2">
    <source>
        <dbReference type="PROSITE-ProRule" id="PRU01331"/>
    </source>
</evidence>
<dbReference type="OrthoDB" id="3364440at2759"/>
<dbReference type="InterPro" id="IPR014746">
    <property type="entry name" value="Gln_synth/guanido_kin_cat_dom"/>
</dbReference>
<dbReference type="InterPro" id="IPR006680">
    <property type="entry name" value="Amidohydro-rel"/>
</dbReference>
<evidence type="ECO:0000256" key="3">
    <source>
        <dbReference type="RuleBase" id="RU000384"/>
    </source>
</evidence>
<dbReference type="Proteomes" id="UP000624404">
    <property type="component" value="Unassembled WGS sequence"/>
</dbReference>
<gene>
    <name evidence="5" type="ORF">SCLTRI_LOCUS5698</name>
</gene>
<dbReference type="AlphaFoldDB" id="A0A8H2ZNU7"/>
<dbReference type="InterPro" id="IPR008146">
    <property type="entry name" value="Gln_synth_cat_dom"/>
</dbReference>
<evidence type="ECO:0000313" key="5">
    <source>
        <dbReference type="EMBL" id="CAD6445982.1"/>
    </source>
</evidence>
<name>A0A8H2ZNU7_9HELO</name>
<dbReference type="Gene3D" id="3.20.20.140">
    <property type="entry name" value="Metal-dependent hydrolases"/>
    <property type="match status" value="1"/>
</dbReference>
<dbReference type="PANTHER" id="PTHR43785">
    <property type="entry name" value="GAMMA-GLUTAMYLPUTRESCINE SYNTHETASE"/>
    <property type="match status" value="1"/>
</dbReference>
<dbReference type="FunFam" id="3.30.590.10:FF:000013">
    <property type="entry name" value="Related to fluG protein"/>
    <property type="match status" value="1"/>
</dbReference>
<dbReference type="EMBL" id="CAJHIA010000017">
    <property type="protein sequence ID" value="CAD6445982.1"/>
    <property type="molecule type" value="Genomic_DNA"/>
</dbReference>
<dbReference type="SUPFAM" id="SSF51556">
    <property type="entry name" value="Metallo-dependent hydrolases"/>
    <property type="match status" value="1"/>
</dbReference>
<keyword evidence="6" id="KW-1185">Reference proteome</keyword>
<reference evidence="5" key="1">
    <citation type="submission" date="2020-10" db="EMBL/GenBank/DDBJ databases">
        <authorList>
            <person name="Kusch S."/>
        </authorList>
    </citation>
    <scope>NUCLEOTIDE SEQUENCE</scope>
    <source>
        <strain evidence="5">SwB9</strain>
    </source>
</reference>
<dbReference type="SUPFAM" id="SSF55931">
    <property type="entry name" value="Glutamine synthetase/guanido kinase"/>
    <property type="match status" value="1"/>
</dbReference>
<dbReference type="PANTHER" id="PTHR43785:SF2">
    <property type="entry name" value="TYPE-1 GLUTAMINE SYNTHETASE 1"/>
    <property type="match status" value="1"/>
</dbReference>
<dbReference type="GO" id="GO:0016787">
    <property type="term" value="F:hydrolase activity"/>
    <property type="evidence" value="ECO:0007669"/>
    <property type="project" value="InterPro"/>
</dbReference>
<evidence type="ECO:0000256" key="1">
    <source>
        <dbReference type="ARBA" id="ARBA00022598"/>
    </source>
</evidence>
<feature type="domain" description="GS catalytic" evidence="4">
    <location>
        <begin position="581"/>
        <end position="912"/>
    </location>
</feature>
<dbReference type="Pfam" id="PF00120">
    <property type="entry name" value="Gln-synt_C"/>
    <property type="match status" value="1"/>
</dbReference>
<dbReference type="PROSITE" id="PS51987">
    <property type="entry name" value="GS_CATALYTIC"/>
    <property type="match status" value="1"/>
</dbReference>
<accession>A0A8H2ZNU7</accession>
<sequence>MDRLIHAIRTTPLIDNHAQPLLIPSSKFKYPLISITTEANGDALKATHSSLAHIRATNQLAEILGCPQTWSDVTKAIAKENEKPDDVWAKRCFEGIETILLDDGLNTDNDAFDYSWHDKLTSSKCKRIVRIERLAADIVDQNLDLFAVSEDEFFASVLEGLLKAINDALSDPDVVAFKSVICYISGLDIPRACPLEEVKVSLLQCIMKQKAEGHSRFKSSDGQLLNSWAVHMTAGLVQESRTTHKKPIQFHTSLGDNDITLTRSSPSHLQGFIREYPDVPIVLLHAGYPWTKETGYLATVYSNVYADIGEVFPCVSQDGQEAVIRDLLELCPSQKIVWSTDGHWFPETYLLAKIQSREAFGKVLMEYVDKKIMTLTQAVKLVEDVFFNTSNELYGLQLKLKQTGTRVVERLANGVGAVKQTNGINRTNNFSATKSVNDINNFHQLNSNNNNSGVKSANGAKLLKHPSDLETFELFMANHPDVKFLRVQYIDYCSLTRLRILPMKRVRELLCDKNGDVSIGITNSSLTLTPVDHRIDSISPRGVLRLLTAVVSSMRPGPCHGYASAQAELRNQDNTPLDVCPRTTLRNIVNKAKNHGLEFLVGFELEIVFMKGTLNEENTIKFGPLPGADSHCWGSNNALPHAIRDVVGEIVDTFSNAGIDIEQWHPESATGQFEFVLPACAPLEATDMLLQAREIITTIAENHGWRATLHPKPIPDRIGTGAHVHVSIPTPEGEKEETYTHFYAGILKHLRSITALTYSNAASYDRMSAAGGFAGSTWVTWGTQNRETPLRKIDGSHWEIRCLDGLANIYLALAAMIGAGVEGVIAKEKMIWLDCDMCPAKLSQADRDDYNIKEMLPSSLEEALACLKSDQGMYRILGEAVVVTYIAMKRAELELMKPMNDEQRRNWIIERY</sequence>
<dbReference type="InterPro" id="IPR032466">
    <property type="entry name" value="Metal_Hydrolase"/>
</dbReference>